<keyword evidence="2 6" id="KW-0689">Ribosomal protein</keyword>
<reference evidence="6 7" key="1">
    <citation type="journal article" date="2018" name="Mol. Biol. Evol.">
        <title>Analysis of the draft genome of the red seaweed Gracilariopsis chorda provides insights into genome size evolution in Rhodophyta.</title>
        <authorList>
            <person name="Lee J."/>
            <person name="Yang E.C."/>
            <person name="Graf L."/>
            <person name="Yang J.H."/>
            <person name="Qiu H."/>
            <person name="Zel Zion U."/>
            <person name="Chan C.X."/>
            <person name="Stephens T.G."/>
            <person name="Weber A.P.M."/>
            <person name="Boo G.H."/>
            <person name="Boo S.M."/>
            <person name="Kim K.M."/>
            <person name="Shin Y."/>
            <person name="Jung M."/>
            <person name="Lee S.J."/>
            <person name="Yim H.S."/>
            <person name="Lee J.H."/>
            <person name="Bhattacharya D."/>
            <person name="Yoon H.S."/>
        </authorList>
    </citation>
    <scope>NUCLEOTIDE SEQUENCE [LARGE SCALE GENOMIC DNA]</scope>
    <source>
        <strain evidence="6 7">SKKU-2015</strain>
        <tissue evidence="6">Whole body</tissue>
    </source>
</reference>
<evidence type="ECO:0000256" key="1">
    <source>
        <dbReference type="ARBA" id="ARBA00008760"/>
    </source>
</evidence>
<name>A0A2V3J410_9FLOR</name>
<evidence type="ECO:0000256" key="3">
    <source>
        <dbReference type="ARBA" id="ARBA00023274"/>
    </source>
</evidence>
<evidence type="ECO:0000256" key="2">
    <source>
        <dbReference type="ARBA" id="ARBA00022980"/>
    </source>
</evidence>
<feature type="region of interest" description="Disordered" evidence="5">
    <location>
        <begin position="108"/>
        <end position="158"/>
    </location>
</feature>
<dbReference type="STRING" id="448386.A0A2V3J410"/>
<feature type="compositionally biased region" description="Polar residues" evidence="5">
    <location>
        <begin position="142"/>
        <end position="152"/>
    </location>
</feature>
<sequence>MPRFNRAYKGLYGNRMIQFGNQVSFAENKSRRTWKPNVQKKTVFSETLQRKLTFRMTTYVIRCIRKFGGIDEYLVRTSDDEIKYDKAIAIKKEILAIRAAHAQKAAELKTINSTTTQPEQPPIDEDHHEDHDHHHSGMPLRPTSTAMFSSTGLKEVLH</sequence>
<comment type="similarity">
    <text evidence="1">Belongs to the bacterial ribosomal protein bL28 family.</text>
</comment>
<evidence type="ECO:0000313" key="6">
    <source>
        <dbReference type="EMBL" id="PXF48727.1"/>
    </source>
</evidence>
<keyword evidence="3" id="KW-0687">Ribonucleoprotein</keyword>
<comment type="caution">
    <text evidence="6">The sequence shown here is derived from an EMBL/GenBank/DDBJ whole genome shotgun (WGS) entry which is preliminary data.</text>
</comment>
<gene>
    <name evidence="6" type="ORF">BWQ96_01579</name>
</gene>
<protein>
    <recommendedName>
        <fullName evidence="4">Large ribosomal subunit protein bL28m</fullName>
    </recommendedName>
</protein>
<dbReference type="SUPFAM" id="SSF143800">
    <property type="entry name" value="L28p-like"/>
    <property type="match status" value="1"/>
</dbReference>
<dbReference type="FunFam" id="2.30.170.40:FF:000003">
    <property type="entry name" value="54S ribosomal protein L24"/>
    <property type="match status" value="1"/>
</dbReference>
<dbReference type="AlphaFoldDB" id="A0A2V3J410"/>
<evidence type="ECO:0000256" key="5">
    <source>
        <dbReference type="SAM" id="MobiDB-lite"/>
    </source>
</evidence>
<dbReference type="Proteomes" id="UP000247409">
    <property type="component" value="Unassembled WGS sequence"/>
</dbReference>
<keyword evidence="7" id="KW-1185">Reference proteome</keyword>
<dbReference type="GO" id="GO:0003735">
    <property type="term" value="F:structural constituent of ribosome"/>
    <property type="evidence" value="ECO:0007669"/>
    <property type="project" value="InterPro"/>
</dbReference>
<dbReference type="InterPro" id="IPR034704">
    <property type="entry name" value="Ribosomal_bL28/bL31-like_sf"/>
</dbReference>
<dbReference type="InterPro" id="IPR026569">
    <property type="entry name" value="Ribosomal_bL28"/>
</dbReference>
<accession>A0A2V3J410</accession>
<dbReference type="PANTHER" id="PTHR13528">
    <property type="entry name" value="39S RIBOSOMAL PROTEIN L28, MITOCHONDRIAL"/>
    <property type="match status" value="1"/>
</dbReference>
<feature type="compositionally biased region" description="Basic and acidic residues" evidence="5">
    <location>
        <begin position="124"/>
        <end position="135"/>
    </location>
</feature>
<dbReference type="OrthoDB" id="361870at2759"/>
<evidence type="ECO:0000256" key="4">
    <source>
        <dbReference type="ARBA" id="ARBA00035269"/>
    </source>
</evidence>
<dbReference type="InterPro" id="IPR037147">
    <property type="entry name" value="Ribosomal_bL28_sf"/>
</dbReference>
<dbReference type="Gene3D" id="2.30.170.40">
    <property type="entry name" value="Ribosomal protein L28/L24"/>
    <property type="match status" value="1"/>
</dbReference>
<dbReference type="EMBL" id="NBIV01000012">
    <property type="protein sequence ID" value="PXF48727.1"/>
    <property type="molecule type" value="Genomic_DNA"/>
</dbReference>
<dbReference type="GO" id="GO:0005762">
    <property type="term" value="C:mitochondrial large ribosomal subunit"/>
    <property type="evidence" value="ECO:0007669"/>
    <property type="project" value="TreeGrafter"/>
</dbReference>
<dbReference type="Pfam" id="PF00830">
    <property type="entry name" value="Ribosomal_L28"/>
    <property type="match status" value="1"/>
</dbReference>
<dbReference type="PANTHER" id="PTHR13528:SF2">
    <property type="entry name" value="LARGE RIBOSOMAL SUBUNIT PROTEIN BL28M"/>
    <property type="match status" value="1"/>
</dbReference>
<proteinExistence type="inferred from homology"/>
<evidence type="ECO:0000313" key="7">
    <source>
        <dbReference type="Proteomes" id="UP000247409"/>
    </source>
</evidence>
<organism evidence="6 7">
    <name type="scientific">Gracilariopsis chorda</name>
    <dbReference type="NCBI Taxonomy" id="448386"/>
    <lineage>
        <taxon>Eukaryota</taxon>
        <taxon>Rhodophyta</taxon>
        <taxon>Florideophyceae</taxon>
        <taxon>Rhodymeniophycidae</taxon>
        <taxon>Gracilariales</taxon>
        <taxon>Gracilariaceae</taxon>
        <taxon>Gracilariopsis</taxon>
    </lineage>
</organism>